<comment type="caution">
    <text evidence="1">The sequence shown here is derived from an EMBL/GenBank/DDBJ whole genome shotgun (WGS) entry which is preliminary data.</text>
</comment>
<dbReference type="OrthoDB" id="2520703at2759"/>
<name>A0A9P9JRP2_FUSSL</name>
<dbReference type="Gene3D" id="3.80.10.10">
    <property type="entry name" value="Ribonuclease Inhibitor"/>
    <property type="match status" value="1"/>
</dbReference>
<dbReference type="AlphaFoldDB" id="A0A9P9JRP2"/>
<dbReference type="Proteomes" id="UP000736672">
    <property type="component" value="Unassembled WGS sequence"/>
</dbReference>
<reference evidence="1" key="1">
    <citation type="journal article" date="2021" name="Nat. Commun.">
        <title>Genetic determinants of endophytism in the Arabidopsis root mycobiome.</title>
        <authorList>
            <person name="Mesny F."/>
            <person name="Miyauchi S."/>
            <person name="Thiergart T."/>
            <person name="Pickel B."/>
            <person name="Atanasova L."/>
            <person name="Karlsson M."/>
            <person name="Huettel B."/>
            <person name="Barry K.W."/>
            <person name="Haridas S."/>
            <person name="Chen C."/>
            <person name="Bauer D."/>
            <person name="Andreopoulos W."/>
            <person name="Pangilinan J."/>
            <person name="LaButti K."/>
            <person name="Riley R."/>
            <person name="Lipzen A."/>
            <person name="Clum A."/>
            <person name="Drula E."/>
            <person name="Henrissat B."/>
            <person name="Kohler A."/>
            <person name="Grigoriev I.V."/>
            <person name="Martin F.M."/>
            <person name="Hacquard S."/>
        </authorList>
    </citation>
    <scope>NUCLEOTIDE SEQUENCE</scope>
    <source>
        <strain evidence="1">FSSC 5 MPI-SDFR-AT-0091</strain>
    </source>
</reference>
<protein>
    <submittedName>
        <fullName evidence="1">Uncharacterized protein</fullName>
    </submittedName>
</protein>
<dbReference type="SUPFAM" id="SSF52047">
    <property type="entry name" value="RNI-like"/>
    <property type="match status" value="1"/>
</dbReference>
<evidence type="ECO:0000313" key="2">
    <source>
        <dbReference type="Proteomes" id="UP000736672"/>
    </source>
</evidence>
<proteinExistence type="predicted"/>
<gene>
    <name evidence="1" type="ORF">B0J15DRAFT_599709</name>
</gene>
<dbReference type="EMBL" id="JAGTJS010000036">
    <property type="protein sequence ID" value="KAH7230726.1"/>
    <property type="molecule type" value="Genomic_DNA"/>
</dbReference>
<dbReference type="InterPro" id="IPR032675">
    <property type="entry name" value="LRR_dom_sf"/>
</dbReference>
<evidence type="ECO:0000313" key="1">
    <source>
        <dbReference type="EMBL" id="KAH7230726.1"/>
    </source>
</evidence>
<sequence length="486" mass="55063">MSLCAEVSPKVGLGTFPFELLQLICHDLLPSEPRDSRNDGPKALLSLGGASRTFREIAQPLAYRTLAHEAINLAKLVRTLSSRPDLAAEVREFRQPAAGFCDGTAQELKVLSSVAHELHMFHQGEDILRFGRGSSQDVILEDVCVELVIALSPNLETLRLYSPKKGTNHGNQYPLLYTRFRRVSKLSQLHHLELGRKDTIEMPFTRPSIDTALLLNATSNLRQLRIRGVTNLHDSLFGQEEFGRMHPTLESLRHIELQECALETRDWGEMFLSQLVAMAPNLEHFRYASENYRYPNPVARHLSVPHMLRALRTHDANLNIKFLDIHLGAFARCKWPNRGNLISMTDLEDFSAIQTLKLDENSICRCWDSPINMSMSRSATACLTETLPRDIRKFTLRVFRGTESHIWGDLAELAHSLYEFSRLACVVVQAISKGHNDSQWANFKDQVLEQKRALQKAWSATEVQLVVQVFRDVLPSEENGILGIPQ</sequence>
<accession>A0A9P9JRP2</accession>
<keyword evidence="2" id="KW-1185">Reference proteome</keyword>
<organism evidence="1 2">
    <name type="scientific">Fusarium solani</name>
    <name type="common">Filamentous fungus</name>
    <dbReference type="NCBI Taxonomy" id="169388"/>
    <lineage>
        <taxon>Eukaryota</taxon>
        <taxon>Fungi</taxon>
        <taxon>Dikarya</taxon>
        <taxon>Ascomycota</taxon>
        <taxon>Pezizomycotina</taxon>
        <taxon>Sordariomycetes</taxon>
        <taxon>Hypocreomycetidae</taxon>
        <taxon>Hypocreales</taxon>
        <taxon>Nectriaceae</taxon>
        <taxon>Fusarium</taxon>
        <taxon>Fusarium solani species complex</taxon>
    </lineage>
</organism>